<feature type="compositionally biased region" description="Basic residues" evidence="3">
    <location>
        <begin position="124"/>
        <end position="139"/>
    </location>
</feature>
<feature type="domain" description="RmlD-like substrate binding" evidence="4">
    <location>
        <begin position="1"/>
        <end position="117"/>
    </location>
</feature>
<keyword evidence="2" id="KW-0521">NADP</keyword>
<dbReference type="SUPFAM" id="SSF51735">
    <property type="entry name" value="NAD(P)-binding Rossmann-fold domains"/>
    <property type="match status" value="1"/>
</dbReference>
<name>A0ABW2AR88_9MICO</name>
<dbReference type="InterPro" id="IPR005913">
    <property type="entry name" value="dTDP_dehydrorham_reduct"/>
</dbReference>
<dbReference type="RefSeq" id="WP_377821498.1">
    <property type="nucleotide sequence ID" value="NZ_JBHSWJ010000002.1"/>
</dbReference>
<feature type="compositionally biased region" description="Low complexity" evidence="3">
    <location>
        <begin position="108"/>
        <end position="118"/>
    </location>
</feature>
<feature type="region of interest" description="Disordered" evidence="3">
    <location>
        <begin position="105"/>
        <end position="148"/>
    </location>
</feature>
<protein>
    <recommendedName>
        <fullName evidence="2">dTDP-4-dehydrorhamnose reductase</fullName>
        <ecNumber evidence="2">1.1.1.133</ecNumber>
    </recommendedName>
</protein>
<sequence length="148" mass="16187">MRVLIVGGTGLLGQELLLRCIELGHQVVGTFARWPGEAWATWRHLDLRSDQDVAEVLADVRPEIIINAAYSGADWQVTAWGAARLASRSHAAGARLVQVSSDALFAGRPSPTSRATTPRPLPRTARRRQPPKSPLRRSTRPPSSPGRR</sequence>
<comment type="function">
    <text evidence="2">Catalyzes the reduction of dTDP-6-deoxy-L-lyxo-4-hexulose to yield dTDP-L-rhamnose.</text>
</comment>
<organism evidence="5 6">
    <name type="scientific">Branchiibius cervicis</name>
    <dbReference type="NCBI Taxonomy" id="908252"/>
    <lineage>
        <taxon>Bacteria</taxon>
        <taxon>Bacillati</taxon>
        <taxon>Actinomycetota</taxon>
        <taxon>Actinomycetes</taxon>
        <taxon>Micrococcales</taxon>
        <taxon>Dermacoccaceae</taxon>
        <taxon>Branchiibius</taxon>
    </lineage>
</organism>
<dbReference type="Proteomes" id="UP001596356">
    <property type="component" value="Unassembled WGS sequence"/>
</dbReference>
<keyword evidence="6" id="KW-1185">Reference proteome</keyword>
<dbReference type="PANTHER" id="PTHR10491:SF4">
    <property type="entry name" value="METHIONINE ADENOSYLTRANSFERASE 2 SUBUNIT BETA"/>
    <property type="match status" value="1"/>
</dbReference>
<gene>
    <name evidence="5" type="ORF">ACFQBT_07070</name>
</gene>
<evidence type="ECO:0000256" key="1">
    <source>
        <dbReference type="ARBA" id="ARBA00010944"/>
    </source>
</evidence>
<evidence type="ECO:0000313" key="6">
    <source>
        <dbReference type="Proteomes" id="UP001596356"/>
    </source>
</evidence>
<comment type="similarity">
    <text evidence="1 2">Belongs to the dTDP-4-dehydrorhamnose reductase family.</text>
</comment>
<dbReference type="Gene3D" id="3.40.50.720">
    <property type="entry name" value="NAD(P)-binding Rossmann-like Domain"/>
    <property type="match status" value="1"/>
</dbReference>
<accession>A0ABW2AR88</accession>
<proteinExistence type="inferred from homology"/>
<reference evidence="6" key="1">
    <citation type="journal article" date="2019" name="Int. J. Syst. Evol. Microbiol.">
        <title>The Global Catalogue of Microorganisms (GCM) 10K type strain sequencing project: providing services to taxonomists for standard genome sequencing and annotation.</title>
        <authorList>
            <consortium name="The Broad Institute Genomics Platform"/>
            <consortium name="The Broad Institute Genome Sequencing Center for Infectious Disease"/>
            <person name="Wu L."/>
            <person name="Ma J."/>
        </authorList>
    </citation>
    <scope>NUCLEOTIDE SEQUENCE [LARGE SCALE GENOMIC DNA]</scope>
    <source>
        <strain evidence="6">NBRC 106593</strain>
    </source>
</reference>
<evidence type="ECO:0000313" key="5">
    <source>
        <dbReference type="EMBL" id="MFC6713608.1"/>
    </source>
</evidence>
<dbReference type="Pfam" id="PF04321">
    <property type="entry name" value="RmlD_sub_bind"/>
    <property type="match status" value="1"/>
</dbReference>
<comment type="caution">
    <text evidence="5">The sequence shown here is derived from an EMBL/GenBank/DDBJ whole genome shotgun (WGS) entry which is preliminary data.</text>
</comment>
<keyword evidence="2" id="KW-0560">Oxidoreductase</keyword>
<dbReference type="InterPro" id="IPR036291">
    <property type="entry name" value="NAD(P)-bd_dom_sf"/>
</dbReference>
<comment type="pathway">
    <text evidence="2">Carbohydrate biosynthesis; dTDP-L-rhamnose biosynthesis.</text>
</comment>
<dbReference type="EMBL" id="JBHSWJ010000002">
    <property type="protein sequence ID" value="MFC6713608.1"/>
    <property type="molecule type" value="Genomic_DNA"/>
</dbReference>
<dbReference type="EC" id="1.1.1.133" evidence="2"/>
<dbReference type="PANTHER" id="PTHR10491">
    <property type="entry name" value="DTDP-4-DEHYDRORHAMNOSE REDUCTASE"/>
    <property type="match status" value="1"/>
</dbReference>
<evidence type="ECO:0000256" key="3">
    <source>
        <dbReference type="SAM" id="MobiDB-lite"/>
    </source>
</evidence>
<dbReference type="InterPro" id="IPR029903">
    <property type="entry name" value="RmlD-like-bd"/>
</dbReference>
<evidence type="ECO:0000259" key="4">
    <source>
        <dbReference type="Pfam" id="PF04321"/>
    </source>
</evidence>
<evidence type="ECO:0000256" key="2">
    <source>
        <dbReference type="RuleBase" id="RU364082"/>
    </source>
</evidence>